<dbReference type="Proteomes" id="UP000011131">
    <property type="component" value="Chromosome"/>
</dbReference>
<keyword evidence="3" id="KW-1185">Reference proteome</keyword>
<organism evidence="2 3">
    <name type="scientific">Myxococcus stipitatus (strain DSM 14675 / JCM 12634 / Mx s8)</name>
    <dbReference type="NCBI Taxonomy" id="1278073"/>
    <lineage>
        <taxon>Bacteria</taxon>
        <taxon>Pseudomonadati</taxon>
        <taxon>Myxococcota</taxon>
        <taxon>Myxococcia</taxon>
        <taxon>Myxococcales</taxon>
        <taxon>Cystobacterineae</taxon>
        <taxon>Myxococcaceae</taxon>
        <taxon>Myxococcus</taxon>
    </lineage>
</organism>
<dbReference type="KEGG" id="msd:MYSTI_00306"/>
<evidence type="ECO:0000256" key="1">
    <source>
        <dbReference type="SAM" id="SignalP"/>
    </source>
</evidence>
<evidence type="ECO:0008006" key="4">
    <source>
        <dbReference type="Google" id="ProtNLM"/>
    </source>
</evidence>
<dbReference type="AlphaFoldDB" id="L7U580"/>
<name>L7U580_MYXSD</name>
<evidence type="ECO:0000313" key="3">
    <source>
        <dbReference type="Proteomes" id="UP000011131"/>
    </source>
</evidence>
<feature type="signal peptide" evidence="1">
    <location>
        <begin position="1"/>
        <end position="25"/>
    </location>
</feature>
<proteinExistence type="predicted"/>
<dbReference type="STRING" id="1278073.MYSTI_00306"/>
<sequence>MSHWRWVLCVLWVCGLGLVAPAARASPPSMVGAAVKSTPPAPGDSSIQARLKACLLLGDVQCVVAQWMLLKGTDKVPEWLSRFQWAFETSNRQAGQCPKVAKAIHEGLTRLGERPEFYRLTLVGEHRKFLGFDEIVKGVLVKSHQVTTNGLHFVVRLQGRIFDAYTGPAGLPEEEYVRRLIPYPGMKLVMETVDSI</sequence>
<accession>L7U580</accession>
<evidence type="ECO:0000313" key="2">
    <source>
        <dbReference type="EMBL" id="AGC41664.1"/>
    </source>
</evidence>
<gene>
    <name evidence="2" type="ordered locus">MYSTI_00306</name>
</gene>
<dbReference type="PATRIC" id="fig|1278073.3.peg.320"/>
<dbReference type="EMBL" id="CP004025">
    <property type="protein sequence ID" value="AGC41664.1"/>
    <property type="molecule type" value="Genomic_DNA"/>
</dbReference>
<reference evidence="2 3" key="1">
    <citation type="journal article" date="2013" name="Genome Announc.">
        <title>Complete genome sequence of Myxococcus stipitatus strain DSM 14675, a fruiting myxobacterium.</title>
        <authorList>
            <person name="Huntley S."/>
            <person name="Kneip S."/>
            <person name="Treuner-Lange A."/>
            <person name="Sogaard-Andersen L."/>
        </authorList>
    </citation>
    <scope>NUCLEOTIDE SEQUENCE [LARGE SCALE GENOMIC DNA]</scope>
    <source>
        <strain evidence="3">DSM 14675 / JCM 12634 / Mx s8</strain>
    </source>
</reference>
<dbReference type="HOGENOM" id="CLU_1388922_0_0_7"/>
<protein>
    <recommendedName>
        <fullName evidence="4">Lipoprotein</fullName>
    </recommendedName>
</protein>
<keyword evidence="1" id="KW-0732">Signal</keyword>
<feature type="chain" id="PRO_5003983909" description="Lipoprotein" evidence="1">
    <location>
        <begin position="26"/>
        <end position="196"/>
    </location>
</feature>